<accession>A0A0A9H1J0</accession>
<sequence>MELSTTYSLQGGSPVVLFALTILRIASLFAEPAAAQPFGGCRPY</sequence>
<dbReference type="EMBL" id="GBRH01168242">
    <property type="protein sequence ID" value="JAE29654.1"/>
    <property type="molecule type" value="Transcribed_RNA"/>
</dbReference>
<organism evidence="1">
    <name type="scientific">Arundo donax</name>
    <name type="common">Giant reed</name>
    <name type="synonym">Donax arundinaceus</name>
    <dbReference type="NCBI Taxonomy" id="35708"/>
    <lineage>
        <taxon>Eukaryota</taxon>
        <taxon>Viridiplantae</taxon>
        <taxon>Streptophyta</taxon>
        <taxon>Embryophyta</taxon>
        <taxon>Tracheophyta</taxon>
        <taxon>Spermatophyta</taxon>
        <taxon>Magnoliopsida</taxon>
        <taxon>Liliopsida</taxon>
        <taxon>Poales</taxon>
        <taxon>Poaceae</taxon>
        <taxon>PACMAD clade</taxon>
        <taxon>Arundinoideae</taxon>
        <taxon>Arundineae</taxon>
        <taxon>Arundo</taxon>
    </lineage>
</organism>
<dbReference type="AlphaFoldDB" id="A0A0A9H1J0"/>
<protein>
    <submittedName>
        <fullName evidence="1">Uncharacterized protein</fullName>
    </submittedName>
</protein>
<name>A0A0A9H1J0_ARUDO</name>
<evidence type="ECO:0000313" key="1">
    <source>
        <dbReference type="EMBL" id="JAE29654.1"/>
    </source>
</evidence>
<reference evidence="1" key="2">
    <citation type="journal article" date="2015" name="Data Brief">
        <title>Shoot transcriptome of the giant reed, Arundo donax.</title>
        <authorList>
            <person name="Barrero R.A."/>
            <person name="Guerrero F.D."/>
            <person name="Moolhuijzen P."/>
            <person name="Goolsby J.A."/>
            <person name="Tidwell J."/>
            <person name="Bellgard S.E."/>
            <person name="Bellgard M.I."/>
        </authorList>
    </citation>
    <scope>NUCLEOTIDE SEQUENCE</scope>
    <source>
        <tissue evidence="1">Shoot tissue taken approximately 20 cm above the soil surface</tissue>
    </source>
</reference>
<proteinExistence type="predicted"/>
<reference evidence="1" key="1">
    <citation type="submission" date="2014-09" db="EMBL/GenBank/DDBJ databases">
        <authorList>
            <person name="Magalhaes I.L.F."/>
            <person name="Oliveira U."/>
            <person name="Santos F.R."/>
            <person name="Vidigal T.H.D.A."/>
            <person name="Brescovit A.D."/>
            <person name="Santos A.J."/>
        </authorList>
    </citation>
    <scope>NUCLEOTIDE SEQUENCE</scope>
    <source>
        <tissue evidence="1">Shoot tissue taken approximately 20 cm above the soil surface</tissue>
    </source>
</reference>